<dbReference type="EMBL" id="HE573027">
    <property type="protein sequence ID" value="CCC52553.1"/>
    <property type="molecule type" value="Genomic_DNA"/>
</dbReference>
<protein>
    <submittedName>
        <fullName evidence="1">Uncharacterized protein</fullName>
    </submittedName>
</protein>
<name>G0U9S2_TRYVY</name>
<proteinExistence type="predicted"/>
<gene>
    <name evidence="1" type="ORF">TVY486_1100380</name>
</gene>
<accession>G0U9S2</accession>
<dbReference type="AlphaFoldDB" id="G0U9S2"/>
<reference evidence="1" key="1">
    <citation type="journal article" date="2012" name="Proc. Natl. Acad. Sci. U.S.A.">
        <title>Antigenic diversity is generated by distinct evolutionary mechanisms in African trypanosome species.</title>
        <authorList>
            <person name="Jackson A.P."/>
            <person name="Berry A."/>
            <person name="Aslett M."/>
            <person name="Allison H.C."/>
            <person name="Burton P."/>
            <person name="Vavrova-Anderson J."/>
            <person name="Brown R."/>
            <person name="Browne H."/>
            <person name="Corton N."/>
            <person name="Hauser H."/>
            <person name="Gamble J."/>
            <person name="Gilderthorp R."/>
            <person name="Marcello L."/>
            <person name="McQuillan J."/>
            <person name="Otto T.D."/>
            <person name="Quail M.A."/>
            <person name="Sanders M.J."/>
            <person name="van Tonder A."/>
            <person name="Ginger M.L."/>
            <person name="Field M.C."/>
            <person name="Barry J.D."/>
            <person name="Hertz-Fowler C."/>
            <person name="Berriman M."/>
        </authorList>
    </citation>
    <scope>NUCLEOTIDE SEQUENCE</scope>
    <source>
        <strain evidence="1">Y486</strain>
    </source>
</reference>
<sequence length="118" mass="13224">MPAHEMVPHFPMHDSTSCMFKENNPTLCVTEQHRTLPHRHTRIIPHPLPLFHATQRLSLSSLSMDTPRPQAGDFCHSCTAIVPLDPTPTPHFPASTAFNAVFFYTLLHSSPALPLGHR</sequence>
<evidence type="ECO:0000313" key="1">
    <source>
        <dbReference type="EMBL" id="CCC52553.1"/>
    </source>
</evidence>
<organism evidence="1">
    <name type="scientific">Trypanosoma vivax (strain Y486)</name>
    <dbReference type="NCBI Taxonomy" id="1055687"/>
    <lineage>
        <taxon>Eukaryota</taxon>
        <taxon>Discoba</taxon>
        <taxon>Euglenozoa</taxon>
        <taxon>Kinetoplastea</taxon>
        <taxon>Metakinetoplastina</taxon>
        <taxon>Trypanosomatida</taxon>
        <taxon>Trypanosomatidae</taxon>
        <taxon>Trypanosoma</taxon>
        <taxon>Duttonella</taxon>
    </lineage>
</organism>